<dbReference type="EMBL" id="NGKA01000008">
    <property type="protein sequence ID" value="RSU12222.1"/>
    <property type="molecule type" value="Genomic_DNA"/>
</dbReference>
<evidence type="ECO:0000313" key="1">
    <source>
        <dbReference type="EMBL" id="RSU12222.1"/>
    </source>
</evidence>
<protein>
    <submittedName>
        <fullName evidence="1">Uncharacterized protein</fullName>
    </submittedName>
</protein>
<dbReference type="Proteomes" id="UP000287605">
    <property type="component" value="Unassembled WGS sequence"/>
</dbReference>
<keyword evidence="2" id="KW-1185">Reference proteome</keyword>
<gene>
    <name evidence="1" type="ORF">CBF29_06385</name>
</gene>
<dbReference type="AlphaFoldDB" id="A0A430AVY2"/>
<organism evidence="1 2">
    <name type="scientific">Vagococcus elongatus</name>
    <dbReference type="NCBI Taxonomy" id="180344"/>
    <lineage>
        <taxon>Bacteria</taxon>
        <taxon>Bacillati</taxon>
        <taxon>Bacillota</taxon>
        <taxon>Bacilli</taxon>
        <taxon>Lactobacillales</taxon>
        <taxon>Enterococcaceae</taxon>
        <taxon>Vagococcus</taxon>
    </lineage>
</organism>
<evidence type="ECO:0000313" key="2">
    <source>
        <dbReference type="Proteomes" id="UP000287605"/>
    </source>
</evidence>
<reference evidence="1 2" key="1">
    <citation type="submission" date="2017-05" db="EMBL/GenBank/DDBJ databases">
        <title>Vagococcus spp. assemblies.</title>
        <authorList>
            <person name="Gulvik C.A."/>
        </authorList>
    </citation>
    <scope>NUCLEOTIDE SEQUENCE [LARGE SCALE GENOMIC DNA]</scope>
    <source>
        <strain evidence="1 2">CCUG 51432</strain>
    </source>
</reference>
<proteinExistence type="predicted"/>
<comment type="caution">
    <text evidence="1">The sequence shown here is derived from an EMBL/GenBank/DDBJ whole genome shotgun (WGS) entry which is preliminary data.</text>
</comment>
<accession>A0A430AVY2</accession>
<name>A0A430AVY2_9ENTE</name>
<sequence length="69" mass="8042">MKGNKDICHIEFKNGWGVNAVETPNSEYQYSILTFTHVNGEVEYDIRYLQTDDLDVLLGVIERVFNYEP</sequence>